<dbReference type="InterPro" id="IPR051856">
    <property type="entry name" value="CSR-E3_Ligase_Protein"/>
</dbReference>
<dbReference type="PANTHER" id="PTHR21041">
    <property type="entry name" value="DENDRITIC CELL-SPECIFIC TRANSMEMBRANE PROTEIN"/>
    <property type="match status" value="1"/>
</dbReference>
<dbReference type="EMBL" id="VCGU01000010">
    <property type="protein sequence ID" value="TRY69359.1"/>
    <property type="molecule type" value="Genomic_DNA"/>
</dbReference>
<evidence type="ECO:0000256" key="2">
    <source>
        <dbReference type="ARBA" id="ARBA00022692"/>
    </source>
</evidence>
<keyword evidence="2 6" id="KW-0812">Transmembrane</keyword>
<evidence type="ECO:0000256" key="4">
    <source>
        <dbReference type="ARBA" id="ARBA00023136"/>
    </source>
</evidence>
<evidence type="ECO:0000256" key="5">
    <source>
        <dbReference type="SAM" id="MobiDB-lite"/>
    </source>
</evidence>
<evidence type="ECO:0000256" key="6">
    <source>
        <dbReference type="SAM" id="Phobius"/>
    </source>
</evidence>
<sequence length="655" mass="73536">MESLQERCQKFEDVTNNDNVPKTSKSKPKSSNWFKSFLRHSRFAGIPLALFYGVFIYYYVTFLILDPIIPPEQGNNSTDSIVNGPETKIDPCKPSSFPSGRLRMDADNETMAYRDHALGGMVGLGVTGSLGLASIFSTHIRSSMMLIIPGLFAARGRSLMLTAAMGILIDGPINNINYNVEQIIGSVTCMYEQMKTMACRYDIQFRNVFDQVAGILEDIHEIVQEQRQQIAEMASHLSQDLQAEVRAHQRRVQKKMENLKGKLGTLQGVINAPGNLLNGVCSGVNSALAGTGRFFQDVGKGLGDTVKKIWNFFGRRRKRDSGCGIPSVIPSIGDINVPEVNLDALKKWAKELFPDLNVLDLNLSEFEGTIDSTSILELRGKIIGILRDVFEMVQSWTKHTKKIFYLVSLILVVLDAFQYLKNYWSDDSFDNLYVDNNLRRLWRDHGKEKLTPLRHWELNEKFQMSASVKISKREATRILTQSIPTMVFTAIVIAVLVTDFALANLLGVLLEHGDYAISFAGMEQGLNLGDLFGQVNSGEVSLASLKLEGFDMSSEPCLPRATHTSYSSLSILALIIVVSGCSCIFDAYACRWRAVICNFYYSTRAKERGEYLYKRIKAGRGNRRFQMTLVELEGMEMPFLHVESSKVRLRLGCHR</sequence>
<dbReference type="OMA" id="DAVYCEE"/>
<feature type="domain" description="Dendritic cell-specific transmembrane protein-like" evidence="7">
    <location>
        <begin position="429"/>
        <end position="613"/>
    </location>
</feature>
<feature type="transmembrane region" description="Helical" evidence="6">
    <location>
        <begin position="117"/>
        <end position="136"/>
    </location>
</feature>
<evidence type="ECO:0000256" key="3">
    <source>
        <dbReference type="ARBA" id="ARBA00022989"/>
    </source>
</evidence>
<feature type="transmembrane region" description="Helical" evidence="6">
    <location>
        <begin position="43"/>
        <end position="65"/>
    </location>
</feature>
<feature type="region of interest" description="Disordered" evidence="5">
    <location>
        <begin position="1"/>
        <end position="30"/>
    </location>
</feature>
<protein>
    <recommendedName>
        <fullName evidence="7">Dendritic cell-specific transmembrane protein-like domain-containing protein</fullName>
    </recommendedName>
</protein>
<feature type="compositionally biased region" description="Basic and acidic residues" evidence="5">
    <location>
        <begin position="1"/>
        <end position="13"/>
    </location>
</feature>
<dbReference type="STRING" id="6832.A0A553NVA2"/>
<name>A0A553NVA2_TIGCA</name>
<feature type="transmembrane region" description="Helical" evidence="6">
    <location>
        <begin position="403"/>
        <end position="420"/>
    </location>
</feature>
<keyword evidence="4 6" id="KW-0472">Membrane</keyword>
<reference evidence="8 9" key="1">
    <citation type="journal article" date="2018" name="Nat. Ecol. Evol.">
        <title>Genomic signatures of mitonuclear coevolution across populations of Tigriopus californicus.</title>
        <authorList>
            <person name="Barreto F.S."/>
            <person name="Watson E.T."/>
            <person name="Lima T.G."/>
            <person name="Willett C.S."/>
            <person name="Edmands S."/>
            <person name="Li W."/>
            <person name="Burton R.S."/>
        </authorList>
    </citation>
    <scope>NUCLEOTIDE SEQUENCE [LARGE SCALE GENOMIC DNA]</scope>
    <source>
        <strain evidence="8 9">San Diego</strain>
    </source>
</reference>
<gene>
    <name evidence="8" type="ORF">TCAL_02467</name>
</gene>
<comment type="caution">
    <text evidence="8">The sequence shown here is derived from an EMBL/GenBank/DDBJ whole genome shotgun (WGS) entry which is preliminary data.</text>
</comment>
<comment type="subcellular location">
    <subcellularLocation>
        <location evidence="1">Membrane</location>
        <topology evidence="1">Multi-pass membrane protein</topology>
    </subcellularLocation>
</comment>
<accession>A0A553NVA2</accession>
<dbReference type="InterPro" id="IPR012858">
    <property type="entry name" value="DC_STAMP-like"/>
</dbReference>
<dbReference type="AlphaFoldDB" id="A0A553NVA2"/>
<dbReference type="Proteomes" id="UP000318571">
    <property type="component" value="Chromosome 1"/>
</dbReference>
<dbReference type="Pfam" id="PF07782">
    <property type="entry name" value="DC_STAMP"/>
    <property type="match status" value="1"/>
</dbReference>
<organism evidence="8 9">
    <name type="scientific">Tigriopus californicus</name>
    <name type="common">Marine copepod</name>
    <dbReference type="NCBI Taxonomy" id="6832"/>
    <lineage>
        <taxon>Eukaryota</taxon>
        <taxon>Metazoa</taxon>
        <taxon>Ecdysozoa</taxon>
        <taxon>Arthropoda</taxon>
        <taxon>Crustacea</taxon>
        <taxon>Multicrustacea</taxon>
        <taxon>Hexanauplia</taxon>
        <taxon>Copepoda</taxon>
        <taxon>Harpacticoida</taxon>
        <taxon>Harpacticidae</taxon>
        <taxon>Tigriopus</taxon>
    </lineage>
</organism>
<feature type="transmembrane region" description="Helical" evidence="6">
    <location>
        <begin position="569"/>
        <end position="589"/>
    </location>
</feature>
<evidence type="ECO:0000313" key="8">
    <source>
        <dbReference type="EMBL" id="TRY69359.1"/>
    </source>
</evidence>
<feature type="transmembrane region" description="Helical" evidence="6">
    <location>
        <begin position="486"/>
        <end position="510"/>
    </location>
</feature>
<evidence type="ECO:0000256" key="1">
    <source>
        <dbReference type="ARBA" id="ARBA00004141"/>
    </source>
</evidence>
<keyword evidence="3 6" id="KW-1133">Transmembrane helix</keyword>
<proteinExistence type="predicted"/>
<evidence type="ECO:0000259" key="7">
    <source>
        <dbReference type="Pfam" id="PF07782"/>
    </source>
</evidence>
<keyword evidence="9" id="KW-1185">Reference proteome</keyword>
<dbReference type="GO" id="GO:0016020">
    <property type="term" value="C:membrane"/>
    <property type="evidence" value="ECO:0007669"/>
    <property type="project" value="UniProtKB-SubCell"/>
</dbReference>
<evidence type="ECO:0000313" key="9">
    <source>
        <dbReference type="Proteomes" id="UP000318571"/>
    </source>
</evidence>